<protein>
    <submittedName>
        <fullName evidence="2">Uncharacterized protein</fullName>
    </submittedName>
</protein>
<reference evidence="3" key="1">
    <citation type="journal article" date="2019" name="Int. J. Syst. Evol. Microbiol.">
        <title>The Global Catalogue of Microorganisms (GCM) 10K type strain sequencing project: providing services to taxonomists for standard genome sequencing and annotation.</title>
        <authorList>
            <consortium name="The Broad Institute Genomics Platform"/>
            <consortium name="The Broad Institute Genome Sequencing Center for Infectious Disease"/>
            <person name="Wu L."/>
            <person name="Ma J."/>
        </authorList>
    </citation>
    <scope>NUCLEOTIDE SEQUENCE [LARGE SCALE GENOMIC DNA]</scope>
    <source>
        <strain evidence="3">CGMCC 1.15772</strain>
    </source>
</reference>
<dbReference type="RefSeq" id="WP_380083808.1">
    <property type="nucleotide sequence ID" value="NZ_JBHSWD010000002.1"/>
</dbReference>
<comment type="caution">
    <text evidence="2">The sequence shown here is derived from an EMBL/GenBank/DDBJ whole genome shotgun (WGS) entry which is preliminary data.</text>
</comment>
<accession>A0ABW1YE94</accession>
<keyword evidence="1" id="KW-1133">Transmembrane helix</keyword>
<feature type="transmembrane region" description="Helical" evidence="1">
    <location>
        <begin position="12"/>
        <end position="32"/>
    </location>
</feature>
<gene>
    <name evidence="2" type="ORF">ACFP81_12255</name>
</gene>
<proteinExistence type="predicted"/>
<feature type="transmembrane region" description="Helical" evidence="1">
    <location>
        <begin position="44"/>
        <end position="62"/>
    </location>
</feature>
<keyword evidence="1" id="KW-0472">Membrane</keyword>
<name>A0ABW1YE94_9DEIO</name>
<dbReference type="EMBL" id="JBHSWD010000002">
    <property type="protein sequence ID" value="MFC6592687.1"/>
    <property type="molecule type" value="Genomic_DNA"/>
</dbReference>
<organism evidence="2 3">
    <name type="scientific">Deinococcus lacus</name>
    <dbReference type="NCBI Taxonomy" id="392561"/>
    <lineage>
        <taxon>Bacteria</taxon>
        <taxon>Thermotogati</taxon>
        <taxon>Deinococcota</taxon>
        <taxon>Deinococci</taxon>
        <taxon>Deinococcales</taxon>
        <taxon>Deinococcaceae</taxon>
        <taxon>Deinococcus</taxon>
    </lineage>
</organism>
<keyword evidence="3" id="KW-1185">Reference proteome</keyword>
<keyword evidence="1" id="KW-0812">Transmembrane</keyword>
<dbReference type="Proteomes" id="UP001596297">
    <property type="component" value="Unassembled WGS sequence"/>
</dbReference>
<evidence type="ECO:0000313" key="3">
    <source>
        <dbReference type="Proteomes" id="UP001596297"/>
    </source>
</evidence>
<evidence type="ECO:0000256" key="1">
    <source>
        <dbReference type="SAM" id="Phobius"/>
    </source>
</evidence>
<evidence type="ECO:0000313" key="2">
    <source>
        <dbReference type="EMBL" id="MFC6592687.1"/>
    </source>
</evidence>
<sequence length="66" mass="7376">MLSEFFLKLPPLAQYGCLVLLPSVAVWLLLGFKPWQRLDLTGKVTLGAVLTFSGLLALLYPLRLLF</sequence>